<accession>A0AAQ3QJ79</accession>
<evidence type="ECO:0000313" key="2">
    <source>
        <dbReference type="Proteomes" id="UP001327560"/>
    </source>
</evidence>
<reference evidence="1 2" key="1">
    <citation type="submission" date="2023-10" db="EMBL/GenBank/DDBJ databases">
        <title>Chromosome-scale genome assembly provides insights into flower coloration mechanisms of Canna indica.</title>
        <authorList>
            <person name="Li C."/>
        </authorList>
    </citation>
    <scope>NUCLEOTIDE SEQUENCE [LARGE SCALE GENOMIC DNA]</scope>
    <source>
        <tissue evidence="1">Flower</tissue>
    </source>
</reference>
<dbReference type="EMBL" id="CP136895">
    <property type="protein sequence ID" value="WOL11386.1"/>
    <property type="molecule type" value="Genomic_DNA"/>
</dbReference>
<evidence type="ECO:0000313" key="1">
    <source>
        <dbReference type="EMBL" id="WOL11386.1"/>
    </source>
</evidence>
<protein>
    <submittedName>
        <fullName evidence="1">Uncharacterized protein</fullName>
    </submittedName>
</protein>
<name>A0AAQ3QJ79_9LILI</name>
<dbReference type="Proteomes" id="UP001327560">
    <property type="component" value="Chromosome 6"/>
</dbReference>
<dbReference type="AlphaFoldDB" id="A0AAQ3QJ79"/>
<proteinExistence type="predicted"/>
<organism evidence="1 2">
    <name type="scientific">Canna indica</name>
    <name type="common">Indian-shot</name>
    <dbReference type="NCBI Taxonomy" id="4628"/>
    <lineage>
        <taxon>Eukaryota</taxon>
        <taxon>Viridiplantae</taxon>
        <taxon>Streptophyta</taxon>
        <taxon>Embryophyta</taxon>
        <taxon>Tracheophyta</taxon>
        <taxon>Spermatophyta</taxon>
        <taxon>Magnoliopsida</taxon>
        <taxon>Liliopsida</taxon>
        <taxon>Zingiberales</taxon>
        <taxon>Cannaceae</taxon>
        <taxon>Canna</taxon>
    </lineage>
</organism>
<gene>
    <name evidence="1" type="ORF">Cni_G20148</name>
</gene>
<sequence length="105" mass="11382">MRHPFSFFSSPSSRRLLPTLDGGWSATKGFWSGMSAMEAAVDGVVGSKRGEWREAVGCLASPSPLDTGIRVAVIDAERESKASAERRLVRCVKEAAAAVRERERS</sequence>
<keyword evidence="2" id="KW-1185">Reference proteome</keyword>